<dbReference type="Proteomes" id="UP001165740">
    <property type="component" value="Chromosome 1"/>
</dbReference>
<reference evidence="4" key="1">
    <citation type="submission" date="2025-08" db="UniProtKB">
        <authorList>
            <consortium name="RefSeq"/>
        </authorList>
    </citation>
    <scope>IDENTIFICATION</scope>
</reference>
<dbReference type="GeneID" id="106050949"/>
<gene>
    <name evidence="4" type="primary">LOC106050949</name>
</gene>
<accession>A0A9U8DU64</accession>
<feature type="transmembrane region" description="Helical" evidence="2">
    <location>
        <begin position="589"/>
        <end position="612"/>
    </location>
</feature>
<keyword evidence="2" id="KW-1133">Transmembrane helix</keyword>
<feature type="region of interest" description="Disordered" evidence="1">
    <location>
        <begin position="617"/>
        <end position="637"/>
    </location>
</feature>
<evidence type="ECO:0000256" key="1">
    <source>
        <dbReference type="SAM" id="MobiDB-lite"/>
    </source>
</evidence>
<keyword evidence="3" id="KW-1185">Reference proteome</keyword>
<dbReference type="RefSeq" id="XP_013061498.2">
    <property type="nucleotide sequence ID" value="XM_013206044.2"/>
</dbReference>
<feature type="region of interest" description="Disordered" evidence="1">
    <location>
        <begin position="82"/>
        <end position="174"/>
    </location>
</feature>
<feature type="compositionally biased region" description="Low complexity" evidence="1">
    <location>
        <begin position="143"/>
        <end position="161"/>
    </location>
</feature>
<keyword evidence="2" id="KW-0472">Membrane</keyword>
<dbReference type="OMA" id="EETCHIV"/>
<feature type="compositionally biased region" description="Basic residues" evidence="1">
    <location>
        <begin position="113"/>
        <end position="125"/>
    </location>
</feature>
<sequence length="637" mass="70650">MDFVRPNTEALYGGHISGRRLRGVKVNPIFQENEGSRDACDTQSEGGVPVGEIQIEMYESLPRHRSVRHTLSAPVVVIGQTRSTGVLPDHSDPVKNGNNTRHKSETENSLKNRGSRKQKKQLSRQRRYEASSDDPDVIELADSSLPSSSNSSPSSSFYSSERSNKDTGWSRGNRPFSQRYYLSTLSERTVSADSTAADQSTQAVCDEEDSGLSSYGQSQTEHIYNNNNNAFYISETLGQPTVHSLDLMNNNEMSMPDQMLQHYNAESLRMSRLRAEVLRNENYVEEFSRNPNTLRPEDFILCDTLSLRAVFSLSSSSSIDSDYKNLESKLANKIHCQCNGRPTLKCECGRAALQKLFREKRDGLQNGSMEDNLQTLDAGQLLKNQVNLNDASSPCLQPAKGSQKKLLALHALGHAEGKFVTFSDDTIFNEDNRVTYVKECITRSAFQLHLDDKEAGYDNNGFLTDDEKALQLKDKNSSNKLNSQGSIVLSVSSLNAPAYLHAYLMGFHQETKTPEGTPSEEKRAAPVSIEAIGGITTDDPAFDTIGEATEEDFEYYRRRRRKKKSCGNSEDGSVEAWTKRTSRCRKIKISVIVVTVIIGIVVAIALAIHFGAPAAGNSSLTSEQTQEPGSSFSRILF</sequence>
<feature type="region of interest" description="Disordered" evidence="1">
    <location>
        <begin position="189"/>
        <end position="214"/>
    </location>
</feature>
<name>A0A9U8DU64_BIOGL</name>
<protein>
    <submittedName>
        <fullName evidence="4">Uncharacterized protein LOC106050949</fullName>
    </submittedName>
</protein>
<evidence type="ECO:0000313" key="3">
    <source>
        <dbReference type="Proteomes" id="UP001165740"/>
    </source>
</evidence>
<evidence type="ECO:0000256" key="2">
    <source>
        <dbReference type="SAM" id="Phobius"/>
    </source>
</evidence>
<feature type="compositionally biased region" description="Polar residues" evidence="1">
    <location>
        <begin position="189"/>
        <end position="203"/>
    </location>
</feature>
<dbReference type="KEGG" id="bgt:106050949"/>
<proteinExistence type="predicted"/>
<dbReference type="OrthoDB" id="6153288at2759"/>
<keyword evidence="2" id="KW-0812">Transmembrane</keyword>
<evidence type="ECO:0000313" key="4">
    <source>
        <dbReference type="RefSeq" id="XP_013061498.2"/>
    </source>
</evidence>
<dbReference type="AlphaFoldDB" id="A0A9U8DU64"/>
<organism evidence="3 4">
    <name type="scientific">Biomphalaria glabrata</name>
    <name type="common">Bloodfluke planorb</name>
    <name type="synonym">Freshwater snail</name>
    <dbReference type="NCBI Taxonomy" id="6526"/>
    <lineage>
        <taxon>Eukaryota</taxon>
        <taxon>Metazoa</taxon>
        <taxon>Spiralia</taxon>
        <taxon>Lophotrochozoa</taxon>
        <taxon>Mollusca</taxon>
        <taxon>Gastropoda</taxon>
        <taxon>Heterobranchia</taxon>
        <taxon>Euthyneura</taxon>
        <taxon>Panpulmonata</taxon>
        <taxon>Hygrophila</taxon>
        <taxon>Lymnaeoidea</taxon>
        <taxon>Planorbidae</taxon>
        <taxon>Biomphalaria</taxon>
    </lineage>
</organism>